<feature type="transmembrane region" description="Helical" evidence="1">
    <location>
        <begin position="80"/>
        <end position="104"/>
    </location>
</feature>
<keyword evidence="1" id="KW-0812">Transmembrane</keyword>
<comment type="caution">
    <text evidence="2">The sequence shown here is derived from an EMBL/GenBank/DDBJ whole genome shotgun (WGS) entry which is preliminary data.</text>
</comment>
<dbReference type="EMBL" id="JBFOLJ010000006">
    <property type="protein sequence ID" value="KAL2529604.1"/>
    <property type="molecule type" value="Genomic_DNA"/>
</dbReference>
<evidence type="ECO:0000313" key="3">
    <source>
        <dbReference type="Proteomes" id="UP001604277"/>
    </source>
</evidence>
<accession>A0ABD1UX24</accession>
<reference evidence="3" key="1">
    <citation type="submission" date="2024-07" db="EMBL/GenBank/DDBJ databases">
        <title>Two chromosome-level genome assemblies of Korean endemic species Abeliophyllum distichum and Forsythia ovata (Oleaceae).</title>
        <authorList>
            <person name="Jang H."/>
        </authorList>
    </citation>
    <scope>NUCLEOTIDE SEQUENCE [LARGE SCALE GENOMIC DNA]</scope>
</reference>
<gene>
    <name evidence="2" type="ORF">Fot_22205</name>
</gene>
<name>A0ABD1UX24_9LAMI</name>
<keyword evidence="3" id="KW-1185">Reference proteome</keyword>
<organism evidence="2 3">
    <name type="scientific">Forsythia ovata</name>
    <dbReference type="NCBI Taxonomy" id="205694"/>
    <lineage>
        <taxon>Eukaryota</taxon>
        <taxon>Viridiplantae</taxon>
        <taxon>Streptophyta</taxon>
        <taxon>Embryophyta</taxon>
        <taxon>Tracheophyta</taxon>
        <taxon>Spermatophyta</taxon>
        <taxon>Magnoliopsida</taxon>
        <taxon>eudicotyledons</taxon>
        <taxon>Gunneridae</taxon>
        <taxon>Pentapetalae</taxon>
        <taxon>asterids</taxon>
        <taxon>lamiids</taxon>
        <taxon>Lamiales</taxon>
        <taxon>Oleaceae</taxon>
        <taxon>Forsythieae</taxon>
        <taxon>Forsythia</taxon>
    </lineage>
</organism>
<protein>
    <submittedName>
        <fullName evidence="2">Uncharacterized protein</fullName>
    </submittedName>
</protein>
<evidence type="ECO:0000256" key="1">
    <source>
        <dbReference type="SAM" id="Phobius"/>
    </source>
</evidence>
<keyword evidence="1" id="KW-0472">Membrane</keyword>
<keyword evidence="1" id="KW-1133">Transmembrane helix</keyword>
<dbReference type="Proteomes" id="UP001604277">
    <property type="component" value="Unassembled WGS sequence"/>
</dbReference>
<sequence length="110" mass="12505">MSEDNDEDNGDNGCLNDWEVVADDAFRLRACPSLSKQYSFLLNLERHFGRGAFAWGCKIVRPVPTPCPICCEDLDFTDSMFISCLCGFQALIMGWWILGVLVNFRFWGLI</sequence>
<dbReference type="AlphaFoldDB" id="A0ABD1UX24"/>
<evidence type="ECO:0000313" key="2">
    <source>
        <dbReference type="EMBL" id="KAL2529604.1"/>
    </source>
</evidence>
<proteinExistence type="predicted"/>